<dbReference type="InterPro" id="IPR009091">
    <property type="entry name" value="RCC1/BLIP-II"/>
</dbReference>
<dbReference type="PANTHER" id="PTHR22870:SF365">
    <property type="entry name" value="REGULATOR OF CHROMOSOME CONDENSATION (CELL CYCLE REGULATORY PROTEIN)-RELATED"/>
    <property type="match status" value="1"/>
</dbReference>
<keyword evidence="1" id="KW-0677">Repeat</keyword>
<keyword evidence="3" id="KW-1185">Reference proteome</keyword>
<dbReference type="PROSITE" id="PS50012">
    <property type="entry name" value="RCC1_3"/>
    <property type="match status" value="2"/>
</dbReference>
<dbReference type="SUPFAM" id="SSF50985">
    <property type="entry name" value="RCC1/BLIP-II"/>
    <property type="match status" value="1"/>
</dbReference>
<dbReference type="GeneID" id="125315272"/>
<dbReference type="PANTHER" id="PTHR22870">
    <property type="entry name" value="REGULATOR OF CHROMOSOME CONDENSATION"/>
    <property type="match status" value="1"/>
</dbReference>
<dbReference type="Pfam" id="PF00415">
    <property type="entry name" value="RCC1"/>
    <property type="match status" value="2"/>
</dbReference>
<proteinExistence type="predicted"/>
<gene>
    <name evidence="4" type="primary">LOC125315272</name>
</gene>
<sequence>MSAREILGLSSAKEVAEKRVLEGMDKEKDTPILLEPCLVEELRGVEEKVCPISIPSGLGYSIAICKDASLDAASESSKKIVSWGWNESCKLGRPGPENLPLVVDGLAGECPVSVSEGRVHSIALTSKRQAWVWGCGRNGRLGLGSSKDETEPTFLRHFRRSGSSTGCVRS</sequence>
<dbReference type="RefSeq" id="XP_048135681.1">
    <property type="nucleotide sequence ID" value="XM_048279724.1"/>
</dbReference>
<name>A0ABM3HGG6_9MYRT</name>
<dbReference type="InterPro" id="IPR000408">
    <property type="entry name" value="Reg_chr_condens"/>
</dbReference>
<protein>
    <submittedName>
        <fullName evidence="4">Ultraviolet-B receptor UVR8-like</fullName>
    </submittedName>
</protein>
<evidence type="ECO:0000313" key="4">
    <source>
        <dbReference type="RefSeq" id="XP_048135681.1"/>
    </source>
</evidence>
<evidence type="ECO:0000313" key="3">
    <source>
        <dbReference type="Proteomes" id="UP000827889"/>
    </source>
</evidence>
<dbReference type="Proteomes" id="UP000827889">
    <property type="component" value="Chromosome 5"/>
</dbReference>
<reference evidence="4" key="1">
    <citation type="submission" date="2025-08" db="UniProtKB">
        <authorList>
            <consortium name="RefSeq"/>
        </authorList>
    </citation>
    <scope>IDENTIFICATION</scope>
    <source>
        <tissue evidence="4">Leaf</tissue>
    </source>
</reference>
<organism evidence="3 4">
    <name type="scientific">Rhodamnia argentea</name>
    <dbReference type="NCBI Taxonomy" id="178133"/>
    <lineage>
        <taxon>Eukaryota</taxon>
        <taxon>Viridiplantae</taxon>
        <taxon>Streptophyta</taxon>
        <taxon>Embryophyta</taxon>
        <taxon>Tracheophyta</taxon>
        <taxon>Spermatophyta</taxon>
        <taxon>Magnoliopsida</taxon>
        <taxon>eudicotyledons</taxon>
        <taxon>Gunneridae</taxon>
        <taxon>Pentapetalae</taxon>
        <taxon>rosids</taxon>
        <taxon>malvids</taxon>
        <taxon>Myrtales</taxon>
        <taxon>Myrtaceae</taxon>
        <taxon>Myrtoideae</taxon>
        <taxon>Myrteae</taxon>
        <taxon>Australasian group</taxon>
        <taxon>Rhodamnia</taxon>
    </lineage>
</organism>
<dbReference type="InterPro" id="IPR051210">
    <property type="entry name" value="Ub_ligase/GEF_domain"/>
</dbReference>
<feature type="repeat" description="RCC1" evidence="2">
    <location>
        <begin position="128"/>
        <end position="170"/>
    </location>
</feature>
<evidence type="ECO:0000256" key="1">
    <source>
        <dbReference type="ARBA" id="ARBA00022737"/>
    </source>
</evidence>
<dbReference type="Gene3D" id="2.130.10.30">
    <property type="entry name" value="Regulator of chromosome condensation 1/beta-lactamase-inhibitor protein II"/>
    <property type="match status" value="1"/>
</dbReference>
<evidence type="ECO:0000256" key="2">
    <source>
        <dbReference type="PROSITE-ProRule" id="PRU00235"/>
    </source>
</evidence>
<accession>A0ABM3HGG6</accession>
<feature type="repeat" description="RCC1" evidence="2">
    <location>
        <begin position="78"/>
        <end position="127"/>
    </location>
</feature>